<reference evidence="3" key="1">
    <citation type="journal article" date="2014" name="Int. J. Syst. Evol. Microbiol.">
        <title>Complete genome sequence of Corynebacterium casei LMG S-19264T (=DSM 44701T), isolated from a smear-ripened cheese.</title>
        <authorList>
            <consortium name="US DOE Joint Genome Institute (JGI-PGF)"/>
            <person name="Walter F."/>
            <person name="Albersmeier A."/>
            <person name="Kalinowski J."/>
            <person name="Ruckert C."/>
        </authorList>
    </citation>
    <scope>NUCLEOTIDE SEQUENCE</scope>
    <source>
        <strain evidence="3">CGMCC 1.15367</strain>
    </source>
</reference>
<dbReference type="Proteomes" id="UP000644699">
    <property type="component" value="Unassembled WGS sequence"/>
</dbReference>
<accession>A0A916ZP16</accession>
<keyword evidence="1" id="KW-0802">TPR repeat</keyword>
<evidence type="ECO:0000256" key="1">
    <source>
        <dbReference type="PROSITE-ProRule" id="PRU00339"/>
    </source>
</evidence>
<dbReference type="InterPro" id="IPR050697">
    <property type="entry name" value="Adenylyl/Guanylyl_Cyclase_3/4"/>
</dbReference>
<dbReference type="InterPro" id="IPR011990">
    <property type="entry name" value="TPR-like_helical_dom_sf"/>
</dbReference>
<evidence type="ECO:0000259" key="2">
    <source>
        <dbReference type="PROSITE" id="PS50125"/>
    </source>
</evidence>
<dbReference type="GO" id="GO:0006171">
    <property type="term" value="P:cAMP biosynthetic process"/>
    <property type="evidence" value="ECO:0007669"/>
    <property type="project" value="TreeGrafter"/>
</dbReference>
<comment type="caution">
    <text evidence="3">The sequence shown here is derived from an EMBL/GenBank/DDBJ whole genome shotgun (WGS) entry which is preliminary data.</text>
</comment>
<dbReference type="InterPro" id="IPR019734">
    <property type="entry name" value="TPR_rpt"/>
</dbReference>
<protein>
    <submittedName>
        <fullName evidence="3">Adenylate cyclase</fullName>
    </submittedName>
</protein>
<name>A0A916ZP16_9HYPH</name>
<organism evidence="3 4">
    <name type="scientific">Aureimonas endophytica</name>
    <dbReference type="NCBI Taxonomy" id="2027858"/>
    <lineage>
        <taxon>Bacteria</taxon>
        <taxon>Pseudomonadati</taxon>
        <taxon>Pseudomonadota</taxon>
        <taxon>Alphaproteobacteria</taxon>
        <taxon>Hyphomicrobiales</taxon>
        <taxon>Aurantimonadaceae</taxon>
        <taxon>Aureimonas</taxon>
    </lineage>
</organism>
<dbReference type="PROSITE" id="PS50005">
    <property type="entry name" value="TPR"/>
    <property type="match status" value="1"/>
</dbReference>
<dbReference type="EMBL" id="BMIQ01000003">
    <property type="protein sequence ID" value="GGE05059.1"/>
    <property type="molecule type" value="Genomic_DNA"/>
</dbReference>
<dbReference type="InterPro" id="IPR001054">
    <property type="entry name" value="A/G_cyclase"/>
</dbReference>
<dbReference type="Gene3D" id="3.40.50.10070">
    <property type="entry name" value="TolB, N-terminal domain"/>
    <property type="match status" value="1"/>
</dbReference>
<dbReference type="SUPFAM" id="SSF55073">
    <property type="entry name" value="Nucleotide cyclase"/>
    <property type="match status" value="1"/>
</dbReference>
<dbReference type="InterPro" id="IPR029787">
    <property type="entry name" value="Nucleotide_cyclase"/>
</dbReference>
<dbReference type="Gene3D" id="1.25.40.10">
    <property type="entry name" value="Tetratricopeptide repeat domain"/>
    <property type="match status" value="1"/>
</dbReference>
<feature type="repeat" description="TPR" evidence="1">
    <location>
        <begin position="456"/>
        <end position="489"/>
    </location>
</feature>
<dbReference type="CDD" id="cd07302">
    <property type="entry name" value="CHD"/>
    <property type="match status" value="1"/>
</dbReference>
<evidence type="ECO:0000313" key="4">
    <source>
        <dbReference type="Proteomes" id="UP000644699"/>
    </source>
</evidence>
<dbReference type="Gene3D" id="3.30.70.1230">
    <property type="entry name" value="Nucleotide cyclase"/>
    <property type="match status" value="1"/>
</dbReference>
<reference evidence="3" key="2">
    <citation type="submission" date="2020-09" db="EMBL/GenBank/DDBJ databases">
        <authorList>
            <person name="Sun Q."/>
            <person name="Zhou Y."/>
        </authorList>
    </citation>
    <scope>NUCLEOTIDE SEQUENCE</scope>
    <source>
        <strain evidence="3">CGMCC 1.15367</strain>
    </source>
</reference>
<dbReference type="PANTHER" id="PTHR43081:SF19">
    <property type="entry name" value="PH-SENSITIVE ADENYLATE CYCLASE RV1264"/>
    <property type="match status" value="1"/>
</dbReference>
<gene>
    <name evidence="3" type="primary">cyaF7</name>
    <name evidence="3" type="ORF">GCM10011390_25070</name>
</gene>
<dbReference type="SMART" id="SM00028">
    <property type="entry name" value="TPR"/>
    <property type="match status" value="2"/>
</dbReference>
<dbReference type="Pfam" id="PF00211">
    <property type="entry name" value="Guanylate_cyc"/>
    <property type="match status" value="1"/>
</dbReference>
<dbReference type="SUPFAM" id="SSF48452">
    <property type="entry name" value="TPR-like"/>
    <property type="match status" value="1"/>
</dbReference>
<evidence type="ECO:0000313" key="3">
    <source>
        <dbReference type="EMBL" id="GGE05059.1"/>
    </source>
</evidence>
<dbReference type="GO" id="GO:0004016">
    <property type="term" value="F:adenylate cyclase activity"/>
    <property type="evidence" value="ECO:0007669"/>
    <property type="project" value="UniProtKB-ARBA"/>
</dbReference>
<dbReference type="PANTHER" id="PTHR43081">
    <property type="entry name" value="ADENYLATE CYCLASE, TERMINAL-DIFFERENTIATION SPECIFIC-RELATED"/>
    <property type="match status" value="1"/>
</dbReference>
<proteinExistence type="predicted"/>
<keyword evidence="4" id="KW-1185">Reference proteome</keyword>
<dbReference type="PROSITE" id="PS50125">
    <property type="entry name" value="GUANYLATE_CYCLASE_2"/>
    <property type="match status" value="1"/>
</dbReference>
<dbReference type="GO" id="GO:0035556">
    <property type="term" value="P:intracellular signal transduction"/>
    <property type="evidence" value="ECO:0007669"/>
    <property type="project" value="InterPro"/>
</dbReference>
<feature type="domain" description="Guanylate cyclase" evidence="2">
    <location>
        <begin position="16"/>
        <end position="123"/>
    </location>
</feature>
<sequence length="636" mass="68449">MSNPDGGTNMKRRLAAIMAGDVVGYSRMMAEDETATYRELRSMFDEIVAPAVHGNEGRIFKQIGDGFLASFTSAHAALEAAEAIQTALAVHRFELRIGINLGDVIEENGDTYGDGVNVAARLEAMARPGAIYVSDIVRRSVEQTSERAFRSLGRRAAKNMPTDIVVYELVPPPAERPAPRWRWPRAVVSHPALTALGLALVLAGSAGAMGGLEAGSRWIADLPLVRDASSDARPFVAVMPFNGMGADPSHSQLADGLSEDLITELSRYPELAVVARNSTFALRGQAMDVRTIGRILHARYVVEGSARRQGEQLRIAAQLVDTETGTHIWAKTYDREVTDVFAVQSELSAEIVASLVPYLRRSEAASVERKPTKDLRAYDLVVRARGIHAKGHSDAAALTASQDLLQQALALDPDYAEAHAYLALNLIQQKVLGGGGDVAGAIERARRSIGLAPDLALGYRALGYGLAVAGNYADALQATERSVELNPNDPEGLAALAKAQLRSGSYQAAAQNAARARELHPMAPDYYAFIEGQALYAADQPDQAANALRGCLLGNQQRANCLRIAVATDVRRGKLGEAMEAMRELMVLDPGFTLEKEAGTQRYGTTPVMRRYIADLREARPQRAATIGTAGSRSEI</sequence>
<dbReference type="AlphaFoldDB" id="A0A916ZP16"/>